<feature type="signal peptide" evidence="1">
    <location>
        <begin position="1"/>
        <end position="19"/>
    </location>
</feature>
<evidence type="ECO:0000313" key="3">
    <source>
        <dbReference type="Proteomes" id="UP000030889"/>
    </source>
</evidence>
<keyword evidence="1" id="KW-0732">Signal</keyword>
<reference evidence="2 3" key="1">
    <citation type="submission" date="2014-09" db="EMBL/GenBank/DDBJ databases">
        <title>Alistipes sp. 627, sp. nov., a novel member of the family Rikenellaceae isolated from human faeces.</title>
        <authorList>
            <person name="Shkoporov A.N."/>
            <person name="Chaplin A.V."/>
            <person name="Motuzova O.V."/>
            <person name="Kafarskaia L.I."/>
            <person name="Khokhlova E.V."/>
            <person name="Efimov B.A."/>
        </authorList>
    </citation>
    <scope>NUCLEOTIDE SEQUENCE [LARGE SCALE GENOMIC DNA]</scope>
    <source>
        <strain evidence="2 3">627</strain>
    </source>
</reference>
<name>A0ABR4YK14_9BACT</name>
<sequence>MKRALIVLLFALTAFAARGAEPAVAEKGVERPNVIEIRGGLTWDINSSLGYFFYAEYARNMKGKFWLGGRLGEAYETLAGNPVSNMVLTSYFATTAYGIGYWEFPVARKWLSFRVGGGVGLGVHAAEDLYRPTVGPYVMVRAEWVVHITRNFGLSLSPLVIGPSQFEFGLAPWWKNGAMGISGKLDWLGHLGLYVRF</sequence>
<evidence type="ECO:0000256" key="1">
    <source>
        <dbReference type="SAM" id="SignalP"/>
    </source>
</evidence>
<feature type="chain" id="PRO_5046934432" description="Outer membrane protein beta-barrel domain-containing protein" evidence="1">
    <location>
        <begin position="20"/>
        <end position="197"/>
    </location>
</feature>
<protein>
    <recommendedName>
        <fullName evidence="4">Outer membrane protein beta-barrel domain-containing protein</fullName>
    </recommendedName>
</protein>
<keyword evidence="3" id="KW-1185">Reference proteome</keyword>
<evidence type="ECO:0000313" key="2">
    <source>
        <dbReference type="EMBL" id="KHE42593.1"/>
    </source>
</evidence>
<dbReference type="Proteomes" id="UP000030889">
    <property type="component" value="Unassembled WGS sequence"/>
</dbReference>
<dbReference type="EMBL" id="JRGF01000003">
    <property type="protein sequence ID" value="KHE42593.1"/>
    <property type="molecule type" value="Genomic_DNA"/>
</dbReference>
<gene>
    <name evidence="2" type="ORF">LG35_03105</name>
</gene>
<organism evidence="2 3">
    <name type="scientific">Alistipes inops</name>
    <dbReference type="NCBI Taxonomy" id="1501391"/>
    <lineage>
        <taxon>Bacteria</taxon>
        <taxon>Pseudomonadati</taxon>
        <taxon>Bacteroidota</taxon>
        <taxon>Bacteroidia</taxon>
        <taxon>Bacteroidales</taxon>
        <taxon>Rikenellaceae</taxon>
        <taxon>Alistipes</taxon>
    </lineage>
</organism>
<comment type="caution">
    <text evidence="2">The sequence shown here is derived from an EMBL/GenBank/DDBJ whole genome shotgun (WGS) entry which is preliminary data.</text>
</comment>
<evidence type="ECO:0008006" key="4">
    <source>
        <dbReference type="Google" id="ProtNLM"/>
    </source>
</evidence>
<accession>A0ABR4YK14</accession>
<proteinExistence type="predicted"/>